<keyword evidence="4" id="KW-0813">Transport</keyword>
<proteinExistence type="inferred from homology"/>
<dbReference type="GO" id="GO:0000407">
    <property type="term" value="C:phagophore assembly site"/>
    <property type="evidence" value="ECO:0007669"/>
    <property type="project" value="UniProtKB-SubCell"/>
</dbReference>
<feature type="compositionally biased region" description="Low complexity" evidence="8">
    <location>
        <begin position="367"/>
        <end position="378"/>
    </location>
</feature>
<feature type="compositionally biased region" description="Low complexity" evidence="8">
    <location>
        <begin position="324"/>
        <end position="340"/>
    </location>
</feature>
<dbReference type="FunFam" id="1.10.10.2570:FF:000001">
    <property type="entry name" value="Autophagy-related protein 29"/>
    <property type="match status" value="1"/>
</dbReference>
<keyword evidence="11" id="KW-1185">Reference proteome</keyword>
<keyword evidence="5" id="KW-0653">Protein transport</keyword>
<evidence type="ECO:0000256" key="1">
    <source>
        <dbReference type="ARBA" id="ARBA00004329"/>
    </source>
</evidence>
<feature type="region of interest" description="Disordered" evidence="8">
    <location>
        <begin position="120"/>
        <end position="438"/>
    </location>
</feature>
<accession>A0A6G1HNE7</accession>
<feature type="domain" description="Atg29 N-terminal" evidence="9">
    <location>
        <begin position="39"/>
        <end position="92"/>
    </location>
</feature>
<dbReference type="Pfam" id="PF18388">
    <property type="entry name" value="ATG29_N"/>
    <property type="match status" value="1"/>
</dbReference>
<gene>
    <name evidence="10" type="ORF">EJ06DRAFT_533143</name>
</gene>
<dbReference type="InterPro" id="IPR039113">
    <property type="entry name" value="ATG29"/>
</dbReference>
<dbReference type="AlphaFoldDB" id="A0A6G1HNE7"/>
<name>A0A6G1HNE7_9PEZI</name>
<feature type="compositionally biased region" description="Low complexity" evidence="8">
    <location>
        <begin position="196"/>
        <end position="215"/>
    </location>
</feature>
<evidence type="ECO:0000313" key="10">
    <source>
        <dbReference type="EMBL" id="KAF2397540.1"/>
    </source>
</evidence>
<feature type="region of interest" description="Disordered" evidence="8">
    <location>
        <begin position="1"/>
        <end position="35"/>
    </location>
</feature>
<dbReference type="GO" id="GO:0000045">
    <property type="term" value="P:autophagosome assembly"/>
    <property type="evidence" value="ECO:0007669"/>
    <property type="project" value="InterPro"/>
</dbReference>
<comment type="similarity">
    <text evidence="2">Belongs to the ATG29 family.</text>
</comment>
<dbReference type="Gene3D" id="1.10.10.2570">
    <property type="match status" value="1"/>
</dbReference>
<feature type="compositionally biased region" description="Pro residues" evidence="8">
    <location>
        <begin position="1"/>
        <end position="19"/>
    </location>
</feature>
<dbReference type="EMBL" id="ML996703">
    <property type="protein sequence ID" value="KAF2397540.1"/>
    <property type="molecule type" value="Genomic_DNA"/>
</dbReference>
<dbReference type="OrthoDB" id="21072at2759"/>
<evidence type="ECO:0000259" key="9">
    <source>
        <dbReference type="Pfam" id="PF18388"/>
    </source>
</evidence>
<evidence type="ECO:0000256" key="6">
    <source>
        <dbReference type="ARBA" id="ARBA00023006"/>
    </source>
</evidence>
<protein>
    <recommendedName>
        <fullName evidence="3">Autophagy-related protein 29</fullName>
    </recommendedName>
</protein>
<evidence type="ECO:0000256" key="2">
    <source>
        <dbReference type="ARBA" id="ARBA00010082"/>
    </source>
</evidence>
<dbReference type="InterPro" id="IPR039362">
    <property type="entry name" value="ATG29_sf"/>
</dbReference>
<evidence type="ECO:0000256" key="7">
    <source>
        <dbReference type="ARBA" id="ARBA00060351"/>
    </source>
</evidence>
<dbReference type="PANTHER" id="PTHR40012:SF1">
    <property type="entry name" value="AUTOPHAGY-RELATED PROTEIN 29"/>
    <property type="match status" value="1"/>
</dbReference>
<sequence>MPPSQPTPPAKTRNPPPATASPRPEPRKRHAAPRPEVHYTLLIRVPFARGSFQDPQQVEWDAHKDRKLWKIISKNAKEGDLNWEERATEFGVTQSFLLQQAAWLYERHLQHVKAQMTKIRSTPAATPVSGSGTPAGGLPMKRLGSNGPPRAPSALSIRTRDTQPQTQKPEASVPGTPRAGGTRPLPVSRRSDDMAPTLSRTPSTTTITQSRLISSPRPPPSITTGVRPFRAPPTALPRPTAPTPTAPTPTALGPSPSASPPPPSDETSSSSSSDSSSPPLHRSQLFRRPPRFASSKPRAPVIGEEDDSDDSSSFLAYAPAPHSPSATLRTPLAAPPAVALSPPPGGTGPAPSKGKGKGRMTLATIESSASSASSALAGSRERAVLRGGAAGPAGGLSPSPRHRAELARLSPRVRGAAGSDGAPSMGSSFSDLDDTSISQSALEEALASNLRHGGASRLSTFGHAFRSRYL</sequence>
<feature type="compositionally biased region" description="Polar residues" evidence="8">
    <location>
        <begin position="120"/>
        <end position="132"/>
    </location>
</feature>
<feature type="compositionally biased region" description="Pro residues" evidence="8">
    <location>
        <begin position="230"/>
        <end position="247"/>
    </location>
</feature>
<dbReference type="PANTHER" id="PTHR40012">
    <property type="entry name" value="AUTOPHAGY-RELATED PROTEIN 29"/>
    <property type="match status" value="1"/>
</dbReference>
<evidence type="ECO:0000313" key="11">
    <source>
        <dbReference type="Proteomes" id="UP000799640"/>
    </source>
</evidence>
<dbReference type="Proteomes" id="UP000799640">
    <property type="component" value="Unassembled WGS sequence"/>
</dbReference>
<dbReference type="InterPro" id="IPR040666">
    <property type="entry name" value="Atg29_N"/>
</dbReference>
<evidence type="ECO:0000256" key="4">
    <source>
        <dbReference type="ARBA" id="ARBA00022448"/>
    </source>
</evidence>
<comment type="function">
    <text evidence="7">Plays a role in autophagy. Functions at the preautophagosomal structure (PAS) in order to form normal autophagosomes under starvation conditions. Also plays a role in mitophagy and regulation of filamentous growth.</text>
</comment>
<reference evidence="10" key="1">
    <citation type="journal article" date="2020" name="Stud. Mycol.">
        <title>101 Dothideomycetes genomes: a test case for predicting lifestyles and emergence of pathogens.</title>
        <authorList>
            <person name="Haridas S."/>
            <person name="Albert R."/>
            <person name="Binder M."/>
            <person name="Bloem J."/>
            <person name="Labutti K."/>
            <person name="Salamov A."/>
            <person name="Andreopoulos B."/>
            <person name="Baker S."/>
            <person name="Barry K."/>
            <person name="Bills G."/>
            <person name="Bluhm B."/>
            <person name="Cannon C."/>
            <person name="Castanera R."/>
            <person name="Culley D."/>
            <person name="Daum C."/>
            <person name="Ezra D."/>
            <person name="Gonzalez J."/>
            <person name="Henrissat B."/>
            <person name="Kuo A."/>
            <person name="Liang C."/>
            <person name="Lipzen A."/>
            <person name="Lutzoni F."/>
            <person name="Magnuson J."/>
            <person name="Mondo S."/>
            <person name="Nolan M."/>
            <person name="Ohm R."/>
            <person name="Pangilinan J."/>
            <person name="Park H.-J."/>
            <person name="Ramirez L."/>
            <person name="Alfaro M."/>
            <person name="Sun H."/>
            <person name="Tritt A."/>
            <person name="Yoshinaga Y."/>
            <person name="Zwiers L.-H."/>
            <person name="Turgeon B."/>
            <person name="Goodwin S."/>
            <person name="Spatafora J."/>
            <person name="Crous P."/>
            <person name="Grigoriev I."/>
        </authorList>
    </citation>
    <scope>NUCLEOTIDE SEQUENCE</scope>
    <source>
        <strain evidence="10">CBS 262.69</strain>
    </source>
</reference>
<feature type="compositionally biased region" description="Low complexity" evidence="8">
    <location>
        <begin position="265"/>
        <end position="279"/>
    </location>
</feature>
<keyword evidence="6" id="KW-0072">Autophagy</keyword>
<feature type="compositionally biased region" description="Polar residues" evidence="8">
    <location>
        <begin position="425"/>
        <end position="438"/>
    </location>
</feature>
<dbReference type="GO" id="GO:0015031">
    <property type="term" value="P:protein transport"/>
    <property type="evidence" value="ECO:0007669"/>
    <property type="project" value="UniProtKB-KW"/>
</dbReference>
<comment type="subcellular location">
    <subcellularLocation>
        <location evidence="1">Preautophagosomal structure</location>
    </subcellularLocation>
</comment>
<evidence type="ECO:0000256" key="8">
    <source>
        <dbReference type="SAM" id="MobiDB-lite"/>
    </source>
</evidence>
<organism evidence="10 11">
    <name type="scientific">Trichodelitschia bisporula</name>
    <dbReference type="NCBI Taxonomy" id="703511"/>
    <lineage>
        <taxon>Eukaryota</taxon>
        <taxon>Fungi</taxon>
        <taxon>Dikarya</taxon>
        <taxon>Ascomycota</taxon>
        <taxon>Pezizomycotina</taxon>
        <taxon>Dothideomycetes</taxon>
        <taxon>Dothideomycetes incertae sedis</taxon>
        <taxon>Phaeotrichales</taxon>
        <taxon>Phaeotrichaceae</taxon>
        <taxon>Trichodelitschia</taxon>
    </lineage>
</organism>
<evidence type="ECO:0000256" key="5">
    <source>
        <dbReference type="ARBA" id="ARBA00022927"/>
    </source>
</evidence>
<evidence type="ECO:0000256" key="3">
    <source>
        <dbReference type="ARBA" id="ARBA00013784"/>
    </source>
</evidence>